<proteinExistence type="predicted"/>
<evidence type="ECO:0000313" key="1">
    <source>
        <dbReference type="EMBL" id="KAJ0046150.1"/>
    </source>
</evidence>
<sequence length="376" mass="42573">MDQAEIREIHHVVSGEESLNCRNNVNSLVLYDVLNCFLLKYATDGADKVFKDQKLRKTNSPGNVLEKGSNLPDNYQTFPVEYARNRKRNQVNHSLQEKERVVCTNLDNKVLESRKDRLYGTNSRHVRGCLMRKLMRMLGVSSEIVTVKAKKINGFIFGGILMRFLVEKPFQATEILNFDYTKSSPVAFVPIISYPGIDNPSSLIVNDNVKAAKDASGPAIPYCHKLQLTVSLTVPESEYNRKLGVFQVRVEFLSANGKVTASSSNPCMLQFRSQPIHFVQTILKSAPLIAGFQSESQILNIKMNEFREGIEPTARLKVILEQRAEYKSGAGIPEIYAASLAVESRLPQLKRIICYWRRTIFVWASFMMFLAELVIV</sequence>
<protein>
    <submittedName>
        <fullName evidence="1">Uncharacterized protein</fullName>
    </submittedName>
</protein>
<comment type="caution">
    <text evidence="1">The sequence shown here is derived from an EMBL/GenBank/DDBJ whole genome shotgun (WGS) entry which is preliminary data.</text>
</comment>
<name>A0ACC0Z812_9ROSI</name>
<organism evidence="1 2">
    <name type="scientific">Pistacia integerrima</name>
    <dbReference type="NCBI Taxonomy" id="434235"/>
    <lineage>
        <taxon>Eukaryota</taxon>
        <taxon>Viridiplantae</taxon>
        <taxon>Streptophyta</taxon>
        <taxon>Embryophyta</taxon>
        <taxon>Tracheophyta</taxon>
        <taxon>Spermatophyta</taxon>
        <taxon>Magnoliopsida</taxon>
        <taxon>eudicotyledons</taxon>
        <taxon>Gunneridae</taxon>
        <taxon>Pentapetalae</taxon>
        <taxon>rosids</taxon>
        <taxon>malvids</taxon>
        <taxon>Sapindales</taxon>
        <taxon>Anacardiaceae</taxon>
        <taxon>Pistacia</taxon>
    </lineage>
</organism>
<dbReference type="Proteomes" id="UP001163603">
    <property type="component" value="Chromosome 3"/>
</dbReference>
<keyword evidence="2" id="KW-1185">Reference proteome</keyword>
<accession>A0ACC0Z812</accession>
<gene>
    <name evidence="1" type="ORF">Pint_04817</name>
</gene>
<reference evidence="2" key="1">
    <citation type="journal article" date="2023" name="G3 (Bethesda)">
        <title>Genome assembly and association tests identify interacting loci associated with vigor, precocity, and sex in interspecific pistachio rootstocks.</title>
        <authorList>
            <person name="Palmer W."/>
            <person name="Jacygrad E."/>
            <person name="Sagayaradj S."/>
            <person name="Cavanaugh K."/>
            <person name="Han R."/>
            <person name="Bertier L."/>
            <person name="Beede B."/>
            <person name="Kafkas S."/>
            <person name="Golino D."/>
            <person name="Preece J."/>
            <person name="Michelmore R."/>
        </authorList>
    </citation>
    <scope>NUCLEOTIDE SEQUENCE [LARGE SCALE GENOMIC DNA]</scope>
</reference>
<dbReference type="EMBL" id="CM047738">
    <property type="protein sequence ID" value="KAJ0046150.1"/>
    <property type="molecule type" value="Genomic_DNA"/>
</dbReference>
<evidence type="ECO:0000313" key="2">
    <source>
        <dbReference type="Proteomes" id="UP001163603"/>
    </source>
</evidence>